<dbReference type="Proteomes" id="UP000624325">
    <property type="component" value="Unassembled WGS sequence"/>
</dbReference>
<sequence length="403" mass="41690">MRRRAGLVCLAAAPVLLLLATAADPALGSGDWDRMVAASPDGAVLHTVLLHWAYVLFVPGLLALLSPLRGRVLAPVAWVAVLFGLATFAGLVLTDITAVAVASTVDDAFFDAFDARVSAYTWMSVGWQLPGLVGWVLAFVLTPLAAVRERLVGWWYAVLALAGFGLYFLFAISPVPLSLTGPAVLSVANLVVAVRLWGNPALASPGPAWRDRVGAWCLLAAPVALAVGVLTMPGTATRIDPFSTAPGLAGASAFFLHLGWLLFVPGVLAVTRSIPGRGLGLVAGGVAVLGLLHWNGMMIGDYLVLAVEQTLDPAVRAEVTATADGYALFGLTVAAPAMIGALLGLILVPLAAVRAGLAPWWAAVAAGLGVVAFLLLTTGRLTGLVAPFLLLAAYAAVLRYQSR</sequence>
<keyword evidence="4" id="KW-1185">Reference proteome</keyword>
<keyword evidence="1" id="KW-0472">Membrane</keyword>
<proteinExistence type="predicted"/>
<gene>
    <name evidence="3" type="ORF">Air01nite_65700</name>
</gene>
<feature type="chain" id="PRO_5046693217" evidence="2">
    <location>
        <begin position="23"/>
        <end position="403"/>
    </location>
</feature>
<keyword evidence="1" id="KW-1133">Transmembrane helix</keyword>
<feature type="transmembrane region" description="Helical" evidence="1">
    <location>
        <begin position="357"/>
        <end position="375"/>
    </location>
</feature>
<feature type="transmembrane region" description="Helical" evidence="1">
    <location>
        <begin position="325"/>
        <end position="350"/>
    </location>
</feature>
<reference evidence="3 4" key="1">
    <citation type="submission" date="2021-01" db="EMBL/GenBank/DDBJ databases">
        <title>Whole genome shotgun sequence of Asanoa iriomotensis NBRC 100142.</title>
        <authorList>
            <person name="Komaki H."/>
            <person name="Tamura T."/>
        </authorList>
    </citation>
    <scope>NUCLEOTIDE SEQUENCE [LARGE SCALE GENOMIC DNA]</scope>
    <source>
        <strain evidence="3 4">NBRC 100142</strain>
    </source>
</reference>
<evidence type="ECO:0000313" key="3">
    <source>
        <dbReference type="EMBL" id="GIF60475.1"/>
    </source>
</evidence>
<name>A0ABQ4CDU1_9ACTN</name>
<dbReference type="EMBL" id="BONC01000068">
    <property type="protein sequence ID" value="GIF60475.1"/>
    <property type="molecule type" value="Genomic_DNA"/>
</dbReference>
<accession>A0ABQ4CDU1</accession>
<feature type="signal peptide" evidence="2">
    <location>
        <begin position="1"/>
        <end position="22"/>
    </location>
</feature>
<comment type="caution">
    <text evidence="3">The sequence shown here is derived from an EMBL/GenBank/DDBJ whole genome shotgun (WGS) entry which is preliminary data.</text>
</comment>
<organism evidence="3 4">
    <name type="scientific">Asanoa iriomotensis</name>
    <dbReference type="NCBI Taxonomy" id="234613"/>
    <lineage>
        <taxon>Bacteria</taxon>
        <taxon>Bacillati</taxon>
        <taxon>Actinomycetota</taxon>
        <taxon>Actinomycetes</taxon>
        <taxon>Micromonosporales</taxon>
        <taxon>Micromonosporaceae</taxon>
        <taxon>Asanoa</taxon>
    </lineage>
</organism>
<feature type="transmembrane region" description="Helical" evidence="1">
    <location>
        <begin position="154"/>
        <end position="173"/>
    </location>
</feature>
<protein>
    <submittedName>
        <fullName evidence="3">Uncharacterized protein</fullName>
    </submittedName>
</protein>
<feature type="transmembrane region" description="Helical" evidence="1">
    <location>
        <begin position="281"/>
        <end position="305"/>
    </location>
</feature>
<feature type="transmembrane region" description="Helical" evidence="1">
    <location>
        <begin position="213"/>
        <end position="236"/>
    </location>
</feature>
<keyword evidence="1" id="KW-0812">Transmembrane</keyword>
<evidence type="ECO:0000256" key="1">
    <source>
        <dbReference type="SAM" id="Phobius"/>
    </source>
</evidence>
<evidence type="ECO:0000256" key="2">
    <source>
        <dbReference type="SAM" id="SignalP"/>
    </source>
</evidence>
<feature type="transmembrane region" description="Helical" evidence="1">
    <location>
        <begin position="248"/>
        <end position="269"/>
    </location>
</feature>
<keyword evidence="2" id="KW-0732">Signal</keyword>
<feature type="transmembrane region" description="Helical" evidence="1">
    <location>
        <begin position="44"/>
        <end position="65"/>
    </location>
</feature>
<feature type="transmembrane region" description="Helical" evidence="1">
    <location>
        <begin position="77"/>
        <end position="105"/>
    </location>
</feature>
<feature type="transmembrane region" description="Helical" evidence="1">
    <location>
        <begin position="179"/>
        <end position="197"/>
    </location>
</feature>
<evidence type="ECO:0000313" key="4">
    <source>
        <dbReference type="Proteomes" id="UP000624325"/>
    </source>
</evidence>
<feature type="transmembrane region" description="Helical" evidence="1">
    <location>
        <begin position="125"/>
        <end position="147"/>
    </location>
</feature>
<feature type="transmembrane region" description="Helical" evidence="1">
    <location>
        <begin position="381"/>
        <end position="400"/>
    </location>
</feature>